<dbReference type="InterPro" id="IPR006144">
    <property type="entry name" value="Secretion_HlyD_CS"/>
</dbReference>
<comment type="caution">
    <text evidence="13">The sequence shown here is derived from an EMBL/GenBank/DDBJ whole genome shotgun (WGS) entry which is preliminary data.</text>
</comment>
<dbReference type="OrthoDB" id="9810980at2"/>
<comment type="similarity">
    <text evidence="2 9">Belongs to the membrane fusion protein (MFP) (TC 8.A.1) family.</text>
</comment>
<evidence type="ECO:0000256" key="5">
    <source>
        <dbReference type="ARBA" id="ARBA00022519"/>
    </source>
</evidence>
<dbReference type="PANTHER" id="PTHR30386">
    <property type="entry name" value="MEMBRANE FUSION SUBUNIT OF EMRAB-TOLC MULTIDRUG EFFLUX PUMP"/>
    <property type="match status" value="1"/>
</dbReference>
<dbReference type="Pfam" id="PF25994">
    <property type="entry name" value="HH_AprE"/>
    <property type="match status" value="1"/>
</dbReference>
<dbReference type="Gene3D" id="2.40.50.100">
    <property type="match status" value="1"/>
</dbReference>
<sequence length="431" mass="46311">MKYLHRFTAWARGLHGAQLVIVAIVAGFALFLIWGSLAPVEEVTRGEGRVIPSSKVQVVQATEASSIRNILVRAGQRVAKGQLLVRMDDTESSAARGQIETETASLSARADRLGREAGGGGGNCAPNPDGSQPAFCADEAQLQALRASTQRARSAGLGAAVEQKRREIGEAQATASSLRGSIALAQKQVDMLEPLAAKSIVPQTELLTARREVIDLRGRLGAAEQTISRAMAGMREAQAQASEAGLQFRQEALNERAEIRTKIAVNQQQLRGATGRLARSEIRSPVAGVVNDVQATTVGGYLNAGQKIMEVVPLGDKLLVETRVKPKYIAFIKVGDPAVVKVTAYDFSIYGGLDGRVVQISPDSIYDEAERQAYFTVVVETGRSVLRSADRELPITPGMMCDVEIVTGRKSVLSYLLKPVLKARSEALRER</sequence>
<dbReference type="PRINTS" id="PR01490">
    <property type="entry name" value="RTXTOXIND"/>
</dbReference>
<gene>
    <name evidence="13" type="ORF">FOY91_14640</name>
</gene>
<reference evidence="13 14" key="1">
    <citation type="submission" date="2019-07" db="EMBL/GenBank/DDBJ databases">
        <title>Sphingomonas solaris sp. nov., isolated from a solar panel from Boston, Massachusetts.</title>
        <authorList>
            <person name="Tanner K."/>
            <person name="Pascual J."/>
            <person name="Mancuso C."/>
            <person name="Pereto J."/>
            <person name="Khalil A."/>
            <person name="Vilanova C."/>
        </authorList>
    </citation>
    <scope>NUCLEOTIDE SEQUENCE [LARGE SCALE GENOMIC DNA]</scope>
    <source>
        <strain evidence="13 14">R4DWN</strain>
    </source>
</reference>
<dbReference type="Proteomes" id="UP000318681">
    <property type="component" value="Unassembled WGS sequence"/>
</dbReference>
<proteinExistence type="inferred from homology"/>
<evidence type="ECO:0000259" key="12">
    <source>
        <dbReference type="Pfam" id="PF26002"/>
    </source>
</evidence>
<evidence type="ECO:0000256" key="4">
    <source>
        <dbReference type="ARBA" id="ARBA00022475"/>
    </source>
</evidence>
<protein>
    <recommendedName>
        <fullName evidence="9">Membrane fusion protein (MFP) family protein</fullName>
    </recommendedName>
</protein>
<evidence type="ECO:0000256" key="2">
    <source>
        <dbReference type="ARBA" id="ARBA00009477"/>
    </source>
</evidence>
<dbReference type="InterPro" id="IPR050739">
    <property type="entry name" value="MFP"/>
</dbReference>
<evidence type="ECO:0000256" key="3">
    <source>
        <dbReference type="ARBA" id="ARBA00022448"/>
    </source>
</evidence>
<evidence type="ECO:0000259" key="11">
    <source>
        <dbReference type="Pfam" id="PF25994"/>
    </source>
</evidence>
<dbReference type="InterPro" id="IPR010129">
    <property type="entry name" value="T1SS_HlyD"/>
</dbReference>
<feature type="domain" description="AprE-like beta-barrel" evidence="12">
    <location>
        <begin position="318"/>
        <end position="408"/>
    </location>
</feature>
<keyword evidence="7 9" id="KW-1133">Transmembrane helix</keyword>
<feature type="domain" description="AprE-like long alpha-helical hairpin" evidence="11">
    <location>
        <begin position="94"/>
        <end position="274"/>
    </location>
</feature>
<dbReference type="PROSITE" id="PS00543">
    <property type="entry name" value="HLYD_FAMILY"/>
    <property type="match status" value="1"/>
</dbReference>
<evidence type="ECO:0000313" key="13">
    <source>
        <dbReference type="EMBL" id="TVV72440.1"/>
    </source>
</evidence>
<dbReference type="InterPro" id="IPR058781">
    <property type="entry name" value="HH_AprE-like"/>
</dbReference>
<name>A0A558QZ79_9SPHN</name>
<dbReference type="NCBIfam" id="TIGR01843">
    <property type="entry name" value="type_I_hlyD"/>
    <property type="match status" value="1"/>
</dbReference>
<organism evidence="13 14">
    <name type="scientific">Alterirhizorhabdus solaris</name>
    <dbReference type="NCBI Taxonomy" id="2529389"/>
    <lineage>
        <taxon>Bacteria</taxon>
        <taxon>Pseudomonadati</taxon>
        <taxon>Pseudomonadota</taxon>
        <taxon>Alphaproteobacteria</taxon>
        <taxon>Sphingomonadales</taxon>
        <taxon>Rhizorhabdaceae</taxon>
        <taxon>Alterirhizorhabdus</taxon>
    </lineage>
</organism>
<accession>A0A558QZ79</accession>
<evidence type="ECO:0000313" key="14">
    <source>
        <dbReference type="Proteomes" id="UP000318681"/>
    </source>
</evidence>
<dbReference type="GO" id="GO:0005886">
    <property type="term" value="C:plasma membrane"/>
    <property type="evidence" value="ECO:0007669"/>
    <property type="project" value="UniProtKB-SubCell"/>
</dbReference>
<dbReference type="InterPro" id="IPR058982">
    <property type="entry name" value="Beta-barrel_AprE"/>
</dbReference>
<evidence type="ECO:0000256" key="9">
    <source>
        <dbReference type="RuleBase" id="RU365093"/>
    </source>
</evidence>
<comment type="subcellular location">
    <subcellularLocation>
        <location evidence="1 9">Cell inner membrane</location>
        <topology evidence="1 9">Single-pass membrane protein</topology>
    </subcellularLocation>
</comment>
<dbReference type="GO" id="GO:0009306">
    <property type="term" value="P:protein secretion"/>
    <property type="evidence" value="ECO:0007669"/>
    <property type="project" value="InterPro"/>
</dbReference>
<feature type="region of interest" description="Disordered" evidence="10">
    <location>
        <begin position="113"/>
        <end position="132"/>
    </location>
</feature>
<dbReference type="Gene3D" id="2.40.30.170">
    <property type="match status" value="1"/>
</dbReference>
<keyword evidence="6 9" id="KW-0812">Transmembrane</keyword>
<evidence type="ECO:0000256" key="1">
    <source>
        <dbReference type="ARBA" id="ARBA00004377"/>
    </source>
</evidence>
<dbReference type="Pfam" id="PF26002">
    <property type="entry name" value="Beta-barrel_AprE"/>
    <property type="match status" value="1"/>
</dbReference>
<evidence type="ECO:0000256" key="7">
    <source>
        <dbReference type="ARBA" id="ARBA00022989"/>
    </source>
</evidence>
<keyword evidence="3 9" id="KW-0813">Transport</keyword>
<keyword evidence="5 9" id="KW-0997">Cell inner membrane</keyword>
<evidence type="ECO:0000256" key="8">
    <source>
        <dbReference type="ARBA" id="ARBA00023136"/>
    </source>
</evidence>
<keyword evidence="4 9" id="KW-1003">Cell membrane</keyword>
<dbReference type="AlphaFoldDB" id="A0A558QZ79"/>
<evidence type="ECO:0000256" key="10">
    <source>
        <dbReference type="SAM" id="MobiDB-lite"/>
    </source>
</evidence>
<keyword evidence="14" id="KW-1185">Reference proteome</keyword>
<evidence type="ECO:0000256" key="6">
    <source>
        <dbReference type="ARBA" id="ARBA00022692"/>
    </source>
</evidence>
<dbReference type="RefSeq" id="WP_145153495.1">
    <property type="nucleotide sequence ID" value="NZ_VNIM01000065.1"/>
</dbReference>
<keyword evidence="8 9" id="KW-0472">Membrane</keyword>
<feature type="transmembrane region" description="Helical" evidence="9">
    <location>
        <begin position="12"/>
        <end position="34"/>
    </location>
</feature>
<dbReference type="EMBL" id="VNIM01000065">
    <property type="protein sequence ID" value="TVV72440.1"/>
    <property type="molecule type" value="Genomic_DNA"/>
</dbReference>
<dbReference type="PANTHER" id="PTHR30386:SF26">
    <property type="entry name" value="TRANSPORT PROTEIN COMB"/>
    <property type="match status" value="1"/>
</dbReference>